<dbReference type="GO" id="GO:0008483">
    <property type="term" value="F:transaminase activity"/>
    <property type="evidence" value="ECO:0007669"/>
    <property type="project" value="UniProtKB-KW"/>
</dbReference>
<dbReference type="Proteomes" id="UP000627781">
    <property type="component" value="Unassembled WGS sequence"/>
</dbReference>
<keyword evidence="9" id="KW-1185">Reference proteome</keyword>
<gene>
    <name evidence="8" type="ORF">H9661_12240</name>
</gene>
<dbReference type="RefSeq" id="WP_191769080.1">
    <property type="nucleotide sequence ID" value="NZ_JACSRA010000019.1"/>
</dbReference>
<dbReference type="SUPFAM" id="SSF55904">
    <property type="entry name" value="Ornithine decarboxylase C-terminal domain"/>
    <property type="match status" value="1"/>
</dbReference>
<keyword evidence="8" id="KW-0808">Transferase</keyword>
<accession>A0ABR8PVC8</accession>
<comment type="cofactor">
    <cofactor evidence="1">
        <name>pyridoxal 5'-phosphate</name>
        <dbReference type="ChEBI" id="CHEBI:597326"/>
    </cofactor>
</comment>
<dbReference type="PANTHER" id="PTHR43277">
    <property type="entry name" value="ARGININE DECARBOXYLASE"/>
    <property type="match status" value="1"/>
</dbReference>
<dbReference type="InterPro" id="IPR008286">
    <property type="entry name" value="Prn/Lys/Arg_de-COase_C"/>
</dbReference>
<evidence type="ECO:0000256" key="5">
    <source>
        <dbReference type="ARBA" id="ARBA00023239"/>
    </source>
</evidence>
<dbReference type="InterPro" id="IPR000310">
    <property type="entry name" value="Orn/Lys/Arg_deCO2ase_major_dom"/>
</dbReference>
<name>A0ABR8PVC8_9CLOT</name>
<keyword evidence="3" id="KW-0210">Decarboxylase</keyword>
<comment type="similarity">
    <text evidence="2">Belongs to the Orn/Lys/Arg decarboxylase class-I family.</text>
</comment>
<protein>
    <submittedName>
        <fullName evidence="8">Aminotransferase class I/II-fold pyridoxal phosphate-dependent enzyme</fullName>
    </submittedName>
</protein>
<dbReference type="SUPFAM" id="SSF53383">
    <property type="entry name" value="PLP-dependent transferases"/>
    <property type="match status" value="1"/>
</dbReference>
<evidence type="ECO:0000256" key="4">
    <source>
        <dbReference type="ARBA" id="ARBA00022898"/>
    </source>
</evidence>
<keyword evidence="5" id="KW-0456">Lyase</keyword>
<dbReference type="InterPro" id="IPR015424">
    <property type="entry name" value="PyrdxlP-dep_Trfase"/>
</dbReference>
<evidence type="ECO:0000259" key="6">
    <source>
        <dbReference type="Pfam" id="PF01276"/>
    </source>
</evidence>
<dbReference type="PANTHER" id="PTHR43277:SF4">
    <property type="entry name" value="ARGININE DECARBOXYLASE"/>
    <property type="match status" value="1"/>
</dbReference>
<organism evidence="8 9">
    <name type="scientific">Clostridium cibarium</name>
    <dbReference type="NCBI Taxonomy" id="2762247"/>
    <lineage>
        <taxon>Bacteria</taxon>
        <taxon>Bacillati</taxon>
        <taxon>Bacillota</taxon>
        <taxon>Clostridia</taxon>
        <taxon>Eubacteriales</taxon>
        <taxon>Clostridiaceae</taxon>
        <taxon>Clostridium</taxon>
    </lineage>
</organism>
<evidence type="ECO:0000256" key="1">
    <source>
        <dbReference type="ARBA" id="ARBA00001933"/>
    </source>
</evidence>
<dbReference type="InterPro" id="IPR052357">
    <property type="entry name" value="Orn_Lys_Arg_decarboxylase-I"/>
</dbReference>
<keyword evidence="8" id="KW-0032">Aminotransferase</keyword>
<feature type="domain" description="Orn/Lys/Arg decarboxylase C-terminal" evidence="7">
    <location>
        <begin position="390"/>
        <end position="456"/>
    </location>
</feature>
<dbReference type="Pfam" id="PF03711">
    <property type="entry name" value="OKR_DC_1_C"/>
    <property type="match status" value="1"/>
</dbReference>
<dbReference type="Pfam" id="PF01276">
    <property type="entry name" value="OKR_DC_1"/>
    <property type="match status" value="1"/>
</dbReference>
<dbReference type="Gene3D" id="3.90.100.10">
    <property type="entry name" value="Orn/Lys/Arg decarboxylase, C-terminal domain"/>
    <property type="match status" value="1"/>
</dbReference>
<evidence type="ECO:0000256" key="3">
    <source>
        <dbReference type="ARBA" id="ARBA00022793"/>
    </source>
</evidence>
<reference evidence="8 9" key="1">
    <citation type="submission" date="2020-08" db="EMBL/GenBank/DDBJ databases">
        <title>A Genomic Blueprint of the Chicken Gut Microbiome.</title>
        <authorList>
            <person name="Gilroy R."/>
            <person name="Ravi A."/>
            <person name="Getino M."/>
            <person name="Pursley I."/>
            <person name="Horton D.L."/>
            <person name="Alikhan N.-F."/>
            <person name="Baker D."/>
            <person name="Gharbi K."/>
            <person name="Hall N."/>
            <person name="Watson M."/>
            <person name="Adriaenssens E.M."/>
            <person name="Foster-Nyarko E."/>
            <person name="Jarju S."/>
            <person name="Secka A."/>
            <person name="Antonio M."/>
            <person name="Oren A."/>
            <person name="Chaudhuri R."/>
            <person name="La Ragione R.M."/>
            <person name="Hildebrand F."/>
            <person name="Pallen M.J."/>
        </authorList>
    </citation>
    <scope>NUCLEOTIDE SEQUENCE [LARGE SCALE GENOMIC DNA]</scope>
    <source>
        <strain evidence="8 9">Sa3CVN1</strain>
    </source>
</reference>
<comment type="caution">
    <text evidence="8">The sequence shown here is derived from an EMBL/GenBank/DDBJ whole genome shotgun (WGS) entry which is preliminary data.</text>
</comment>
<proteinExistence type="inferred from homology"/>
<evidence type="ECO:0000259" key="7">
    <source>
        <dbReference type="Pfam" id="PF03711"/>
    </source>
</evidence>
<evidence type="ECO:0000313" key="9">
    <source>
        <dbReference type="Proteomes" id="UP000627781"/>
    </source>
</evidence>
<dbReference type="InterPro" id="IPR036633">
    <property type="entry name" value="Prn/Lys/Arg_de-COase_C_sf"/>
</dbReference>
<feature type="domain" description="Orn/Lys/Arg decarboxylases family 1 pyridoxal-P attachment site" evidence="6">
    <location>
        <begin position="6"/>
        <end position="304"/>
    </location>
</feature>
<evidence type="ECO:0000256" key="2">
    <source>
        <dbReference type="ARBA" id="ARBA00010671"/>
    </source>
</evidence>
<evidence type="ECO:0000313" key="8">
    <source>
        <dbReference type="EMBL" id="MBD7912126.1"/>
    </source>
</evidence>
<sequence>MKGRLPLLQALLDYHKEENIIYSMPGNKSGEGFRRDKVGEIFADNLGYLDITEVDPLDNLHHPEGVIRESQELLAKTYGVEKAYFLVNGTTGGNLAAIFASFNEGDEVLVERNCHRSIYNGLILRKLKVIYIEPSGMNEYGLFLPPDKGNIYKALNKAKNPKGIILTYPNYYGITYDLKDVLIDLKEKGLKVIVDEAHGAHFGISKKLPMNIAKFADFTIVSAHKTLPALTGGSFLLSNHIDSDIEFYISAFMTTSPSYLIMASLDYARYYLDNFGEDDYNDLITLTEMMKEKINSLNKVKIISKEDLPKGYDIDLSRYVMTVPKGYSGSKLLDYLRKNNIQGEMSFSLGVVLILSFLKAEKNLIKLYEVISKLDMNLIEDNSEVLYYKSITPKKIFEPFEVFNCPKEEVKIDEALGRVLKEAIVPYPPGIPIACPGEMVSEDVIKSVLNYLKVGQTVLGVENGKIKVCIHNKNKEW</sequence>
<dbReference type="EMBL" id="JACSRA010000019">
    <property type="protein sequence ID" value="MBD7912126.1"/>
    <property type="molecule type" value="Genomic_DNA"/>
</dbReference>
<dbReference type="Gene3D" id="3.40.640.10">
    <property type="entry name" value="Type I PLP-dependent aspartate aminotransferase-like (Major domain)"/>
    <property type="match status" value="1"/>
</dbReference>
<dbReference type="InterPro" id="IPR015421">
    <property type="entry name" value="PyrdxlP-dep_Trfase_major"/>
</dbReference>
<keyword evidence="4" id="KW-0663">Pyridoxal phosphate</keyword>